<keyword evidence="5" id="KW-1043">Host membrane</keyword>
<evidence type="ECO:0000256" key="11">
    <source>
        <dbReference type="SAM" id="Phobius"/>
    </source>
</evidence>
<evidence type="ECO:0000256" key="1">
    <source>
        <dbReference type="ARBA" id="ARBA00022445"/>
    </source>
</evidence>
<evidence type="ECO:0000256" key="3">
    <source>
        <dbReference type="ARBA" id="ARBA00022692"/>
    </source>
</evidence>
<proteinExistence type="predicted"/>
<dbReference type="GO" id="GO:0044659">
    <property type="term" value="P:viral release from host cell by cytolysis"/>
    <property type="evidence" value="ECO:0007669"/>
    <property type="project" value="InterPro"/>
</dbReference>
<evidence type="ECO:0000256" key="7">
    <source>
        <dbReference type="ARBA" id="ARBA00022989"/>
    </source>
</evidence>
<keyword evidence="1" id="KW-1030">Host cell inner membrane</keyword>
<evidence type="ECO:0000256" key="10">
    <source>
        <dbReference type="SAM" id="Coils"/>
    </source>
</evidence>
<keyword evidence="3 11" id="KW-0812">Transmembrane</keyword>
<evidence type="ECO:0000256" key="2">
    <source>
        <dbReference type="ARBA" id="ARBA00022511"/>
    </source>
</evidence>
<keyword evidence="7 11" id="KW-1133">Transmembrane helix</keyword>
<evidence type="ECO:0000256" key="9">
    <source>
        <dbReference type="ARBA" id="ARBA00023142"/>
    </source>
</evidence>
<feature type="transmembrane region" description="Helical" evidence="11">
    <location>
        <begin position="6"/>
        <end position="27"/>
    </location>
</feature>
<keyword evidence="8 11" id="KW-0472">Membrane</keyword>
<evidence type="ECO:0000256" key="5">
    <source>
        <dbReference type="ARBA" id="ARBA00022870"/>
    </source>
</evidence>
<organism evidence="12">
    <name type="scientific">uncultured Caudovirales phage</name>
    <dbReference type="NCBI Taxonomy" id="2100421"/>
    <lineage>
        <taxon>Viruses</taxon>
        <taxon>Duplodnaviria</taxon>
        <taxon>Heunggongvirae</taxon>
        <taxon>Uroviricota</taxon>
        <taxon>Caudoviricetes</taxon>
        <taxon>Peduoviridae</taxon>
        <taxon>Maltschvirus</taxon>
        <taxon>Maltschvirus maltsch</taxon>
    </lineage>
</organism>
<protein>
    <submittedName>
        <fullName evidence="12">Spanin, inner membrane subunit</fullName>
    </submittedName>
</protein>
<keyword evidence="6" id="KW-0735">Signal-anchor</keyword>
<keyword evidence="9" id="KW-1188">Viral release from host cell</keyword>
<feature type="coiled-coil region" evidence="10">
    <location>
        <begin position="26"/>
        <end position="53"/>
    </location>
</feature>
<evidence type="ECO:0000256" key="8">
    <source>
        <dbReference type="ARBA" id="ARBA00023136"/>
    </source>
</evidence>
<keyword evidence="10" id="KW-0175">Coiled coil</keyword>
<dbReference type="EMBL" id="LR797817">
    <property type="protein sequence ID" value="CAB4241052.1"/>
    <property type="molecule type" value="Genomic_DNA"/>
</dbReference>
<evidence type="ECO:0000256" key="4">
    <source>
        <dbReference type="ARBA" id="ARBA00022852"/>
    </source>
</evidence>
<gene>
    <name evidence="12" type="ORF">UFOVP24_44</name>
</gene>
<evidence type="ECO:0000313" key="12">
    <source>
        <dbReference type="EMBL" id="CAB4241052.1"/>
    </source>
</evidence>
<dbReference type="InterPro" id="IPR004929">
    <property type="entry name" value="I-spanin"/>
</dbReference>
<name>A0A6J5TA60_9CAUD</name>
<keyword evidence="9" id="KW-0578">Host cell lysis by virus</keyword>
<dbReference type="Pfam" id="PF03245">
    <property type="entry name" value="Phage_lysis"/>
    <property type="match status" value="1"/>
</dbReference>
<evidence type="ECO:0000256" key="6">
    <source>
        <dbReference type="ARBA" id="ARBA00022968"/>
    </source>
</evidence>
<reference evidence="12" key="1">
    <citation type="submission" date="2020-05" db="EMBL/GenBank/DDBJ databases">
        <authorList>
            <person name="Chiriac C."/>
            <person name="Salcher M."/>
            <person name="Ghai R."/>
            <person name="Kavagutti S V."/>
        </authorList>
    </citation>
    <scope>NUCLEOTIDE SEQUENCE</scope>
</reference>
<keyword evidence="2" id="KW-1032">Host cell membrane</keyword>
<sequence length="157" mass="17274">MPSLFNPWVILSLICAFLGFGYESYLIGIEHENKRQQLEIAALNADARQKEQALVSAVNTQAIKLQKDNNDAKIQIKKRDADIVAGVMRLRVPVSCPVQASGDAPTTSGVDLSTAELQPAFAQSLVAITDEADELARKYNTCINAYNEVRQTLRNKP</sequence>
<keyword evidence="4" id="KW-0204">Cytolysis</keyword>
<accession>A0A6J5TA60</accession>